<accession>A0A9N9WSM8</accession>
<dbReference type="Proteomes" id="UP001153620">
    <property type="component" value="Chromosome 2"/>
</dbReference>
<dbReference type="PROSITE" id="PS50127">
    <property type="entry name" value="UBC_2"/>
    <property type="match status" value="1"/>
</dbReference>
<dbReference type="PANTHER" id="PTHR46116">
    <property type="entry name" value="(E3-INDEPENDENT) E2 UBIQUITIN-CONJUGATING ENZYME"/>
    <property type="match status" value="1"/>
</dbReference>
<name>A0A9N9WSM8_9DIPT</name>
<evidence type="ECO:0000259" key="3">
    <source>
        <dbReference type="PROSITE" id="PS50127"/>
    </source>
</evidence>
<sequence length="582" mass="67126">MENQGKYFPHFQNFYFSATKDIYSLAVCMSLPTLQFDVLRRVLDNSSLTTENGRSFRKLIIESGALDVVLNCLNIFTHSNSDLDAQLTQNSNNSLKKPGIAFWNADQALQKQKYEERFIMIIFKVLSCYINPKDRCIKLDPENFDFPQIFVDTLKESCLIPVLCSYLRNDSVLDIMKKVELYGAVFNLLQAIASSSSLSKLLTLKHEYDSATIKSLINSMQDCIANYVSRLQSTCLDDEIKMLQSNLIITNNCIKEASNIENISNQMDQIKILERPISLAEKYVEVMKEIQFDLYEMIEETIYGFKFTVPYFLDRPLRLYDDSGHSGRYKRLAQESATLSKCLPLSFNSSIFIRQDSDRMDVMKCLITGPSNTPYANGCFEFDVYFPPNYPNTPVLMAYKTVTQSDQFINPNLYNNGLICLSILNTWQGSQESRWQPQKSTLMEVLIAIQTNVFVSEPYFNEPAYEKIRGTEKGDLESKYYTCSTYISSIKYAIIQQICNPSPCFKDVIYTHFWLKRNEICEQVQKWIKNAESNSKNSERAAEFLAISEMLTVQYQELKNKLSMLPTPQNLKDFDNKFVVKN</sequence>
<dbReference type="EMBL" id="OU895878">
    <property type="protein sequence ID" value="CAG9803702.1"/>
    <property type="molecule type" value="Genomic_DNA"/>
</dbReference>
<evidence type="ECO:0000256" key="1">
    <source>
        <dbReference type="ARBA" id="ARBA00022679"/>
    </source>
</evidence>
<feature type="domain" description="UBC core" evidence="3">
    <location>
        <begin position="327"/>
        <end position="494"/>
    </location>
</feature>
<dbReference type="InterPro" id="IPR016135">
    <property type="entry name" value="UBQ-conjugating_enzyme/RWD"/>
</dbReference>
<dbReference type="OrthoDB" id="47801at2759"/>
<dbReference type="GO" id="GO:0005634">
    <property type="term" value="C:nucleus"/>
    <property type="evidence" value="ECO:0007669"/>
    <property type="project" value="TreeGrafter"/>
</dbReference>
<dbReference type="SMART" id="SM00212">
    <property type="entry name" value="UBCc"/>
    <property type="match status" value="1"/>
</dbReference>
<dbReference type="PANTHER" id="PTHR46116:SF39">
    <property type="entry name" value="BACULOVIRAL IAP REPEAT-CONTAINING PROTEIN 6"/>
    <property type="match status" value="1"/>
</dbReference>
<evidence type="ECO:0000313" key="5">
    <source>
        <dbReference type="Proteomes" id="UP001153620"/>
    </source>
</evidence>
<dbReference type="SUPFAM" id="SSF54495">
    <property type="entry name" value="UBC-like"/>
    <property type="match status" value="1"/>
</dbReference>
<organism evidence="4 5">
    <name type="scientific">Chironomus riparius</name>
    <dbReference type="NCBI Taxonomy" id="315576"/>
    <lineage>
        <taxon>Eukaryota</taxon>
        <taxon>Metazoa</taxon>
        <taxon>Ecdysozoa</taxon>
        <taxon>Arthropoda</taxon>
        <taxon>Hexapoda</taxon>
        <taxon>Insecta</taxon>
        <taxon>Pterygota</taxon>
        <taxon>Neoptera</taxon>
        <taxon>Endopterygota</taxon>
        <taxon>Diptera</taxon>
        <taxon>Nematocera</taxon>
        <taxon>Chironomoidea</taxon>
        <taxon>Chironomidae</taxon>
        <taxon>Chironominae</taxon>
        <taxon>Chironomus</taxon>
    </lineage>
</organism>
<dbReference type="CDD" id="cd23810">
    <property type="entry name" value="UBCc_BIRC6"/>
    <property type="match status" value="1"/>
</dbReference>
<protein>
    <recommendedName>
        <fullName evidence="3">UBC core domain-containing protein</fullName>
    </recommendedName>
</protein>
<dbReference type="GO" id="GO:0016740">
    <property type="term" value="F:transferase activity"/>
    <property type="evidence" value="ECO:0007669"/>
    <property type="project" value="UniProtKB-KW"/>
</dbReference>
<keyword evidence="2" id="KW-0833">Ubl conjugation pathway</keyword>
<proteinExistence type="predicted"/>
<keyword evidence="1" id="KW-0808">Transferase</keyword>
<gene>
    <name evidence="4" type="ORF">CHIRRI_LOCUS6599</name>
</gene>
<dbReference type="Pfam" id="PF00179">
    <property type="entry name" value="UQ_con"/>
    <property type="match status" value="1"/>
</dbReference>
<evidence type="ECO:0000313" key="4">
    <source>
        <dbReference type="EMBL" id="CAG9803702.1"/>
    </source>
</evidence>
<evidence type="ECO:0000256" key="2">
    <source>
        <dbReference type="ARBA" id="ARBA00022786"/>
    </source>
</evidence>
<dbReference type="InterPro" id="IPR000608">
    <property type="entry name" value="UBC"/>
</dbReference>
<dbReference type="Gene3D" id="3.10.110.10">
    <property type="entry name" value="Ubiquitin Conjugating Enzyme"/>
    <property type="match status" value="1"/>
</dbReference>
<dbReference type="GO" id="GO:0043066">
    <property type="term" value="P:negative regulation of apoptotic process"/>
    <property type="evidence" value="ECO:0007669"/>
    <property type="project" value="TreeGrafter"/>
</dbReference>
<dbReference type="AlphaFoldDB" id="A0A9N9WSM8"/>
<keyword evidence="5" id="KW-1185">Reference proteome</keyword>
<reference evidence="4" key="1">
    <citation type="submission" date="2022-01" db="EMBL/GenBank/DDBJ databases">
        <authorList>
            <person name="King R."/>
        </authorList>
    </citation>
    <scope>NUCLEOTIDE SEQUENCE</scope>
</reference>
<reference evidence="4" key="2">
    <citation type="submission" date="2022-10" db="EMBL/GenBank/DDBJ databases">
        <authorList>
            <consortium name="ENA_rothamsted_submissions"/>
            <consortium name="culmorum"/>
            <person name="King R."/>
        </authorList>
    </citation>
    <scope>NUCLEOTIDE SEQUENCE</scope>
</reference>
<dbReference type="GO" id="GO:0004869">
    <property type="term" value="F:cysteine-type endopeptidase inhibitor activity"/>
    <property type="evidence" value="ECO:0007669"/>
    <property type="project" value="TreeGrafter"/>
</dbReference>